<comment type="similarity">
    <text evidence="1 4">Belongs to the prolyl-tRNA editing family. YbaK/EbsC subfamily.</text>
</comment>
<gene>
    <name evidence="6" type="primary">ybaK</name>
    <name evidence="6" type="ORF">ACFOEE_15090</name>
</gene>
<organism evidence="6 7">
    <name type="scientific">Pseudoalteromonas fenneropenaei</name>
    <dbReference type="NCBI Taxonomy" id="1737459"/>
    <lineage>
        <taxon>Bacteria</taxon>
        <taxon>Pseudomonadati</taxon>
        <taxon>Pseudomonadota</taxon>
        <taxon>Gammaproteobacteria</taxon>
        <taxon>Alteromonadales</taxon>
        <taxon>Pseudoalteromonadaceae</taxon>
        <taxon>Pseudoalteromonas</taxon>
    </lineage>
</organism>
<dbReference type="CDD" id="cd00002">
    <property type="entry name" value="YbaK_deacylase"/>
    <property type="match status" value="1"/>
</dbReference>
<keyword evidence="2 4" id="KW-0648">Protein biosynthesis</keyword>
<name>A0ABV7CMP9_9GAMM</name>
<dbReference type="PIRSF" id="PIRSF006181">
    <property type="entry name" value="EbsC_YbaK"/>
    <property type="match status" value="1"/>
</dbReference>
<reference evidence="7" key="1">
    <citation type="journal article" date="2019" name="Int. J. Syst. Evol. Microbiol.">
        <title>The Global Catalogue of Microorganisms (GCM) 10K type strain sequencing project: providing services to taxonomists for standard genome sequencing and annotation.</title>
        <authorList>
            <consortium name="The Broad Institute Genomics Platform"/>
            <consortium name="The Broad Institute Genome Sequencing Center for Infectious Disease"/>
            <person name="Wu L."/>
            <person name="Ma J."/>
        </authorList>
    </citation>
    <scope>NUCLEOTIDE SEQUENCE [LARGE SCALE GENOMIC DNA]</scope>
    <source>
        <strain evidence="7">KCTC 42730</strain>
    </source>
</reference>
<dbReference type="EMBL" id="JBHRSD010000028">
    <property type="protein sequence ID" value="MFC3033846.1"/>
    <property type="molecule type" value="Genomic_DNA"/>
</dbReference>
<dbReference type="InterPro" id="IPR007214">
    <property type="entry name" value="YbaK/aa-tRNA-synth-assoc-dom"/>
</dbReference>
<evidence type="ECO:0000313" key="6">
    <source>
        <dbReference type="EMBL" id="MFC3033846.1"/>
    </source>
</evidence>
<evidence type="ECO:0000256" key="3">
    <source>
        <dbReference type="ARBA" id="ARBA00023239"/>
    </source>
</evidence>
<evidence type="ECO:0000256" key="1">
    <source>
        <dbReference type="ARBA" id="ARBA00009798"/>
    </source>
</evidence>
<evidence type="ECO:0000259" key="5">
    <source>
        <dbReference type="Pfam" id="PF04073"/>
    </source>
</evidence>
<comment type="caution">
    <text evidence="6">The sequence shown here is derived from an EMBL/GenBank/DDBJ whole genome shotgun (WGS) entry which is preliminary data.</text>
</comment>
<keyword evidence="3 4" id="KW-0456">Lyase</keyword>
<dbReference type="RefSeq" id="WP_377126005.1">
    <property type="nucleotide sequence ID" value="NZ_JBHRSD010000028.1"/>
</dbReference>
<dbReference type="PANTHER" id="PTHR30411">
    <property type="entry name" value="CYTOPLASMIC PROTEIN"/>
    <property type="match status" value="1"/>
</dbReference>
<dbReference type="InterPro" id="IPR036754">
    <property type="entry name" value="YbaK/aa-tRNA-synt-asso_dom_sf"/>
</dbReference>
<dbReference type="InterPro" id="IPR004369">
    <property type="entry name" value="Prolyl-tRNA_editing_YbaK/EbsC"/>
</dbReference>
<proteinExistence type="inferred from homology"/>
<dbReference type="NCBIfam" id="TIGR00011">
    <property type="entry name" value="YbaK_EbsC"/>
    <property type="match status" value="1"/>
</dbReference>
<dbReference type="Gene3D" id="3.90.960.10">
    <property type="entry name" value="YbaK/aminoacyl-tRNA synthetase-associated domain"/>
    <property type="match status" value="1"/>
</dbReference>
<protein>
    <recommendedName>
        <fullName evidence="4">Cys-tRNA(Pro)/Cys-tRNA(Cys) deacylase</fullName>
        <ecNumber evidence="4">4.2.-.-</ecNumber>
    </recommendedName>
</protein>
<dbReference type="Pfam" id="PF04073">
    <property type="entry name" value="tRNA_edit"/>
    <property type="match status" value="1"/>
</dbReference>
<dbReference type="EC" id="4.2.-.-" evidence="4"/>
<sequence length="152" mass="16498">MTPAINLLKKYKAEYQVLQFEHDPNNTNFALEAATHLNVSPSLVFKTLLVDVDGQLHVAVLPATKQVELKQFAKAVGGKRAAMAEPKLAERITGYLVGGISPLAQKRRLKTLLHSSAMQLPCIYVSAGKRGLEVAIAPEVLLALCGAEYAEF</sequence>
<evidence type="ECO:0000256" key="4">
    <source>
        <dbReference type="PIRNR" id="PIRNR006181"/>
    </source>
</evidence>
<evidence type="ECO:0000313" key="7">
    <source>
        <dbReference type="Proteomes" id="UP001595453"/>
    </source>
</evidence>
<accession>A0ABV7CMP9</accession>
<keyword evidence="7" id="KW-1185">Reference proteome</keyword>
<dbReference type="PANTHER" id="PTHR30411:SF0">
    <property type="entry name" value="CYS-TRNA(PRO)_CYS-TRNA(CYS) DEACYLASE YBAK"/>
    <property type="match status" value="1"/>
</dbReference>
<feature type="domain" description="YbaK/aminoacyl-tRNA synthetase-associated" evidence="5">
    <location>
        <begin position="31"/>
        <end position="142"/>
    </location>
</feature>
<dbReference type="Proteomes" id="UP001595453">
    <property type="component" value="Unassembled WGS sequence"/>
</dbReference>
<evidence type="ECO:0000256" key="2">
    <source>
        <dbReference type="ARBA" id="ARBA00022917"/>
    </source>
</evidence>
<dbReference type="SUPFAM" id="SSF55826">
    <property type="entry name" value="YbaK/ProRS associated domain"/>
    <property type="match status" value="1"/>
</dbReference>